<dbReference type="EMBL" id="JAROCD010000001">
    <property type="protein sequence ID" value="MDN4599763.1"/>
    <property type="molecule type" value="Genomic_DNA"/>
</dbReference>
<organism evidence="3 4">
    <name type="scientific">Paenibacillus vandeheii</name>
    <dbReference type="NCBI Taxonomy" id="3035917"/>
    <lineage>
        <taxon>Bacteria</taxon>
        <taxon>Bacillati</taxon>
        <taxon>Bacillota</taxon>
        <taxon>Bacilli</taxon>
        <taxon>Bacillales</taxon>
        <taxon>Paenibacillaceae</taxon>
        <taxon>Paenibacillus</taxon>
    </lineage>
</organism>
<accession>A0ABT8J3V1</accession>
<feature type="domain" description="Putative zinc-finger" evidence="2">
    <location>
        <begin position="6"/>
        <end position="37"/>
    </location>
</feature>
<evidence type="ECO:0000256" key="1">
    <source>
        <dbReference type="SAM" id="Phobius"/>
    </source>
</evidence>
<dbReference type="Pfam" id="PF13490">
    <property type="entry name" value="zf-HC2"/>
    <property type="match status" value="1"/>
</dbReference>
<keyword evidence="1" id="KW-1133">Transmembrane helix</keyword>
<feature type="transmembrane region" description="Helical" evidence="1">
    <location>
        <begin position="85"/>
        <end position="106"/>
    </location>
</feature>
<dbReference type="InterPro" id="IPR027383">
    <property type="entry name" value="Znf_put"/>
</dbReference>
<name>A0ABT8J3V1_9BACL</name>
<comment type="caution">
    <text evidence="3">The sequence shown here is derived from an EMBL/GenBank/DDBJ whole genome shotgun (WGS) entry which is preliminary data.</text>
</comment>
<sequence length="232" mass="26196">MNKLSCEVVRDLLPLYYDEVCSANTKEAVEAHLGTCEMCKAALHKLQLSSSLPFELIAKNKLESTGLANFKAYWRRSKKVSFVKGLLLATAVIGALYLGYVGLFQWNINEVPASVIEVTQVSRLRDGRIAYHVKMNDGYRVNQVNYTLEDDGNFYMTPVRPVIQSKKFAEISLGNIYNFVDLGQLNANRKDPKITIKAIYYGPRDNPTLLWKEGMELPSASDVVEAQYANWD</sequence>
<evidence type="ECO:0000313" key="3">
    <source>
        <dbReference type="EMBL" id="MDN4599763.1"/>
    </source>
</evidence>
<dbReference type="RefSeq" id="WP_301243456.1">
    <property type="nucleotide sequence ID" value="NZ_JAROCD010000001.1"/>
</dbReference>
<evidence type="ECO:0000259" key="2">
    <source>
        <dbReference type="Pfam" id="PF13490"/>
    </source>
</evidence>
<dbReference type="Proteomes" id="UP001174205">
    <property type="component" value="Unassembled WGS sequence"/>
</dbReference>
<evidence type="ECO:0000313" key="4">
    <source>
        <dbReference type="Proteomes" id="UP001174205"/>
    </source>
</evidence>
<keyword evidence="4" id="KW-1185">Reference proteome</keyword>
<proteinExistence type="predicted"/>
<keyword evidence="1" id="KW-0472">Membrane</keyword>
<protein>
    <submittedName>
        <fullName evidence="3">Zf-HC2 domain-containing protein</fullName>
    </submittedName>
</protein>
<reference evidence="3" key="1">
    <citation type="submission" date="2023-03" db="EMBL/GenBank/DDBJ databases">
        <title>MT1 and MT2 Draft Genomes of Novel Species.</title>
        <authorList>
            <person name="Venkateswaran K."/>
        </authorList>
    </citation>
    <scope>NUCLEOTIDE SEQUENCE</scope>
    <source>
        <strain evidence="3">F6_3S_P_1C</strain>
    </source>
</reference>
<gene>
    <name evidence="3" type="ORF">P5G61_00870</name>
</gene>
<keyword evidence="1" id="KW-0812">Transmembrane</keyword>